<dbReference type="Pfam" id="PF01569">
    <property type="entry name" value="PAP2"/>
    <property type="match status" value="1"/>
</dbReference>
<evidence type="ECO:0000313" key="3">
    <source>
        <dbReference type="Proteomes" id="UP000541857"/>
    </source>
</evidence>
<evidence type="ECO:0000313" key="2">
    <source>
        <dbReference type="EMBL" id="MBA6154072.1"/>
    </source>
</evidence>
<dbReference type="EMBL" id="JACGLT010000014">
    <property type="protein sequence ID" value="MBA6154072.1"/>
    <property type="molecule type" value="Genomic_DNA"/>
</dbReference>
<dbReference type="InterPro" id="IPR052559">
    <property type="entry name" value="V-haloperoxidase"/>
</dbReference>
<dbReference type="Proteomes" id="UP000541857">
    <property type="component" value="Unassembled WGS sequence"/>
</dbReference>
<dbReference type="InterPro" id="IPR036938">
    <property type="entry name" value="PAP2/HPO_sf"/>
</dbReference>
<proteinExistence type="predicted"/>
<dbReference type="CDD" id="cd03398">
    <property type="entry name" value="PAP2_haloperoxidase"/>
    <property type="match status" value="1"/>
</dbReference>
<accession>A0A7W2M7B3</accession>
<dbReference type="RefSeq" id="WP_182206355.1">
    <property type="nucleotide sequence ID" value="NZ_JACGLT010000014.1"/>
</dbReference>
<evidence type="ECO:0000259" key="1">
    <source>
        <dbReference type="Pfam" id="PF01569"/>
    </source>
</evidence>
<keyword evidence="3" id="KW-1185">Reference proteome</keyword>
<protein>
    <submittedName>
        <fullName evidence="2">Vanadium-dependent haloperoxidase</fullName>
    </submittedName>
</protein>
<sequence length="445" mass="50412">MYFIKQFIIWCFITLCLGCASEKKNIEIYPDDYHKLVDMVTGIMVHDVYSPPVASRIYIYPNIASYEVLNQNSETYNSLVGQVNGLATLDVPAVDDDLNLKLASIIAYIDVAKELVFSKDILVSYRDSLYGNWNTHNSKEFSSAKAYGLNISKQILQWMEEDNYRETRSMPNFNVYEKDPSRWKPTPPAYMNGIEPHWDKIRTFVLDSASQFMPLPPPEFSMKPKTDFHNEVMAVYNVVNEIRALGDTSEEIEIARFWDCNPFVTVNKGHFMFAEKKITPGAHWMGICQIVSKDSNSDFEKTVFAYTKTSMGIADAFISCWDEKYRSNLIRPETLINEYIDADWTPLLQTPPFPEYSSGHSVVSGSAAEVLTAIFGDNISFDDTTELPYGLPVRAFSSFRAAAEEAAISRLYGGIHYPSAINEGLSQGVRVGTLVNSEIKFIKNQ</sequence>
<keyword evidence="2" id="KW-0560">Oxidoreductase</keyword>
<dbReference type="GO" id="GO:0004601">
    <property type="term" value="F:peroxidase activity"/>
    <property type="evidence" value="ECO:0007669"/>
    <property type="project" value="UniProtKB-KW"/>
</dbReference>
<organism evidence="2 3">
    <name type="scientific">Gelidibacter maritimus</name>
    <dbReference type="NCBI Taxonomy" id="2761487"/>
    <lineage>
        <taxon>Bacteria</taxon>
        <taxon>Pseudomonadati</taxon>
        <taxon>Bacteroidota</taxon>
        <taxon>Flavobacteriia</taxon>
        <taxon>Flavobacteriales</taxon>
        <taxon>Flavobacteriaceae</taxon>
        <taxon>Gelidibacter</taxon>
    </lineage>
</organism>
<dbReference type="InterPro" id="IPR000326">
    <property type="entry name" value="PAP2/HPO"/>
</dbReference>
<dbReference type="AlphaFoldDB" id="A0A7W2M7B3"/>
<dbReference type="PANTHER" id="PTHR34599:SF1">
    <property type="entry name" value="PHOSPHATIDIC ACID PHOSPHATASE TYPE 2_HALOPEROXIDASE DOMAIN-CONTAINING PROTEIN"/>
    <property type="match status" value="1"/>
</dbReference>
<comment type="caution">
    <text evidence="2">The sequence shown here is derived from an EMBL/GenBank/DDBJ whole genome shotgun (WGS) entry which is preliminary data.</text>
</comment>
<dbReference type="PANTHER" id="PTHR34599">
    <property type="entry name" value="PEROXIDASE-RELATED"/>
    <property type="match status" value="1"/>
</dbReference>
<feature type="domain" description="Phosphatidic acid phosphatase type 2/haloperoxidase" evidence="1">
    <location>
        <begin position="313"/>
        <end position="435"/>
    </location>
</feature>
<keyword evidence="2" id="KW-0575">Peroxidase</keyword>
<name>A0A7W2M7B3_9FLAO</name>
<dbReference type="Gene3D" id="1.10.606.20">
    <property type="match status" value="1"/>
</dbReference>
<reference evidence="2 3" key="1">
    <citation type="submission" date="2020-07" db="EMBL/GenBank/DDBJ databases">
        <title>Bacterium isolated from marine sediment.</title>
        <authorList>
            <person name="Shang D."/>
        </authorList>
    </citation>
    <scope>NUCLEOTIDE SEQUENCE [LARGE SCALE GENOMIC DNA]</scope>
    <source>
        <strain evidence="2 3">F6074</strain>
    </source>
</reference>
<dbReference type="SUPFAM" id="SSF48317">
    <property type="entry name" value="Acid phosphatase/Vanadium-dependent haloperoxidase"/>
    <property type="match status" value="1"/>
</dbReference>
<gene>
    <name evidence="2" type="ORF">H3Z82_15210</name>
</gene>